<reference evidence="1 2" key="1">
    <citation type="journal article" date="2014" name="Genome Announc.">
        <title>Draft Genome Sequence of the Boron-Tolerant and Moderately Halotolerant Bacterium Gracilibacillus boraciitolerans JCM 21714T.</title>
        <authorList>
            <person name="Ahmed I."/>
            <person name="Oshima K."/>
            <person name="Suda W."/>
            <person name="Kitamura K."/>
            <person name="Iida T."/>
            <person name="Ohmori Y."/>
            <person name="Fujiwara T."/>
            <person name="Hattori M."/>
            <person name="Ohkuma M."/>
        </authorList>
    </citation>
    <scope>NUCLEOTIDE SEQUENCE [LARGE SCALE GENOMIC DNA]</scope>
    <source>
        <strain evidence="1 2">JCM 21714</strain>
    </source>
</reference>
<accession>W4VJU4</accession>
<dbReference type="RefSeq" id="WP_035723092.1">
    <property type="nucleotide sequence ID" value="NZ_BAVS01000009.1"/>
</dbReference>
<evidence type="ECO:0000313" key="1">
    <source>
        <dbReference type="EMBL" id="GAE93039.1"/>
    </source>
</evidence>
<name>W4VJU4_9BACI</name>
<keyword evidence="2" id="KW-1185">Reference proteome</keyword>
<dbReference type="Proteomes" id="UP000019102">
    <property type="component" value="Unassembled WGS sequence"/>
</dbReference>
<proteinExistence type="predicted"/>
<evidence type="ECO:0000313" key="2">
    <source>
        <dbReference type="Proteomes" id="UP000019102"/>
    </source>
</evidence>
<sequence>MYKNEEYGFTLTFPESWADKYNVNENNWYNGAEASITFDYVQDGEVISYIFSLLIFNDSEFYGYHDQGMNIYITTNDGKVYASNSLAEPPYGIITE</sequence>
<protein>
    <submittedName>
        <fullName evidence="1">Uncharacterized protein</fullName>
    </submittedName>
</protein>
<comment type="caution">
    <text evidence="1">The sequence shown here is derived from an EMBL/GenBank/DDBJ whole genome shotgun (WGS) entry which is preliminary data.</text>
</comment>
<dbReference type="EMBL" id="BAVS01000009">
    <property type="protein sequence ID" value="GAE93039.1"/>
    <property type="molecule type" value="Genomic_DNA"/>
</dbReference>
<dbReference type="AlphaFoldDB" id="W4VJU4"/>
<dbReference type="OrthoDB" id="2933116at2"/>
<gene>
    <name evidence="1" type="ORF">JCM21714_2070</name>
</gene>
<organism evidence="1 2">
    <name type="scientific">Gracilibacillus boraciitolerans JCM 21714</name>
    <dbReference type="NCBI Taxonomy" id="1298598"/>
    <lineage>
        <taxon>Bacteria</taxon>
        <taxon>Bacillati</taxon>
        <taxon>Bacillota</taxon>
        <taxon>Bacilli</taxon>
        <taxon>Bacillales</taxon>
        <taxon>Bacillaceae</taxon>
        <taxon>Gracilibacillus</taxon>
    </lineage>
</organism>